<accession>A0A4R2N6J5</accession>
<sequence length="314" mass="34481">MAKFHIFVDGAIGTTGLRIFERLSRETDIELMQLPEKQRKDLNTRLHTIGQADLTFLCLPDEAAKEIINYAPTDAKICDTSTAHRIDPNWVYGLAELSKQTDRIRAANRVAIPGCHATGFISLIRPLVEMEAILTDFPLTCHSITGFSGGGKAMIADYNLPNRLPELNAPRLYGLSLQHKHLPEMTTFTGITQPPLFTPVVADFYSGILVSIPLPMTAFSAAYQSGEKLTMLLQDYYRNRPLITVKPFAALPESGMLAANTLTGKDNLEIALFGNNQHILLTARFDNLGKGASGAAIQCMNLMLGREETAGLSF</sequence>
<proteinExistence type="inferred from homology"/>
<keyword evidence="5 6" id="KW-0560">Oxidoreductase</keyword>
<keyword evidence="3 6" id="KW-0028">Amino-acid biosynthesis</keyword>
<dbReference type="SUPFAM" id="SSF55347">
    <property type="entry name" value="Glyceraldehyde-3-phosphate dehydrogenase-like, C-terminal domain"/>
    <property type="match status" value="1"/>
</dbReference>
<dbReference type="Gene3D" id="3.30.360.10">
    <property type="entry name" value="Dihydrodipicolinate Reductase, domain 2"/>
    <property type="match status" value="1"/>
</dbReference>
<dbReference type="SMART" id="SM00859">
    <property type="entry name" value="Semialdhyde_dh"/>
    <property type="match status" value="1"/>
</dbReference>
<comment type="catalytic activity">
    <reaction evidence="6">
        <text>N-acetyl-L-glutamate 5-semialdehyde + phosphate + NADP(+) = N-acetyl-L-glutamyl 5-phosphate + NADPH + H(+)</text>
        <dbReference type="Rhea" id="RHEA:21588"/>
        <dbReference type="ChEBI" id="CHEBI:15378"/>
        <dbReference type="ChEBI" id="CHEBI:29123"/>
        <dbReference type="ChEBI" id="CHEBI:43474"/>
        <dbReference type="ChEBI" id="CHEBI:57783"/>
        <dbReference type="ChEBI" id="CHEBI:57936"/>
        <dbReference type="ChEBI" id="CHEBI:58349"/>
        <dbReference type="EC" id="1.2.1.38"/>
    </reaction>
</comment>
<dbReference type="InterPro" id="IPR050085">
    <property type="entry name" value="AGPR"/>
</dbReference>
<dbReference type="InterPro" id="IPR058924">
    <property type="entry name" value="AGPR_dimerisation_dom"/>
</dbReference>
<protein>
    <recommendedName>
        <fullName evidence="6">N-acetyl-gamma-glutamyl-phosphate reductase</fullName>
        <shortName evidence="6">AGPR</shortName>
        <ecNumber evidence="6">1.2.1.38</ecNumber>
    </recommendedName>
    <alternativeName>
        <fullName evidence="6">N-acetyl-glutamate semialdehyde dehydrogenase</fullName>
        <shortName evidence="6">NAGSA dehydrogenase</shortName>
    </alternativeName>
</protein>
<evidence type="ECO:0000256" key="4">
    <source>
        <dbReference type="ARBA" id="ARBA00022857"/>
    </source>
</evidence>
<evidence type="ECO:0000256" key="6">
    <source>
        <dbReference type="HAMAP-Rule" id="MF_01110"/>
    </source>
</evidence>
<dbReference type="Gene3D" id="3.40.50.720">
    <property type="entry name" value="NAD(P)-binding Rossmann-like Domain"/>
    <property type="match status" value="1"/>
</dbReference>
<dbReference type="GO" id="GO:0003942">
    <property type="term" value="F:N-acetyl-gamma-glutamyl-phosphate reductase activity"/>
    <property type="evidence" value="ECO:0007669"/>
    <property type="project" value="UniProtKB-UniRule"/>
</dbReference>
<dbReference type="InterPro" id="IPR000534">
    <property type="entry name" value="Semialdehyde_DH_NAD-bd"/>
</dbReference>
<keyword evidence="9" id="KW-1185">Reference proteome</keyword>
<evidence type="ECO:0000256" key="3">
    <source>
        <dbReference type="ARBA" id="ARBA00022605"/>
    </source>
</evidence>
<name>A0A4R2N6J5_9PAST</name>
<keyword evidence="2 6" id="KW-0055">Arginine biosynthesis</keyword>
<dbReference type="RefSeq" id="WP_132501743.1">
    <property type="nucleotide sequence ID" value="NZ_LVXA01000001.1"/>
</dbReference>
<gene>
    <name evidence="6" type="primary">argC</name>
    <name evidence="8" type="ORF">EV693_11157</name>
</gene>
<dbReference type="GO" id="GO:0005737">
    <property type="term" value="C:cytoplasm"/>
    <property type="evidence" value="ECO:0007669"/>
    <property type="project" value="UniProtKB-SubCell"/>
</dbReference>
<keyword evidence="4 6" id="KW-0521">NADP</keyword>
<dbReference type="EMBL" id="SLXJ01000011">
    <property type="protein sequence ID" value="TCP16517.1"/>
    <property type="molecule type" value="Genomic_DNA"/>
</dbReference>
<evidence type="ECO:0000259" key="7">
    <source>
        <dbReference type="SMART" id="SM00859"/>
    </source>
</evidence>
<dbReference type="OrthoDB" id="9801289at2"/>
<comment type="subcellular location">
    <subcellularLocation>
        <location evidence="6">Cytoplasm</location>
    </subcellularLocation>
</comment>
<comment type="caution">
    <text evidence="8">The sequence shown here is derived from an EMBL/GenBank/DDBJ whole genome shotgun (WGS) entry which is preliminary data.</text>
</comment>
<dbReference type="EC" id="1.2.1.38" evidence="6"/>
<dbReference type="GO" id="GO:0006526">
    <property type="term" value="P:L-arginine biosynthetic process"/>
    <property type="evidence" value="ECO:0007669"/>
    <property type="project" value="UniProtKB-UniRule"/>
</dbReference>
<dbReference type="Proteomes" id="UP000295537">
    <property type="component" value="Unassembled WGS sequence"/>
</dbReference>
<evidence type="ECO:0000256" key="5">
    <source>
        <dbReference type="ARBA" id="ARBA00023002"/>
    </source>
</evidence>
<dbReference type="HAMAP" id="MF_01110">
    <property type="entry name" value="ArgC_type2"/>
    <property type="match status" value="1"/>
</dbReference>
<dbReference type="SUPFAM" id="SSF51735">
    <property type="entry name" value="NAD(P)-binding Rossmann-fold domains"/>
    <property type="match status" value="1"/>
</dbReference>
<comment type="similarity">
    <text evidence="6">Belongs to the NAGSA dehydrogenase family. Type 2 subfamily.</text>
</comment>
<comment type="function">
    <text evidence="6">Catalyzes the NADPH-dependent reduction of N-acetyl-5-glutamyl phosphate to yield N-acetyl-L-glutamate 5-semialdehyde.</text>
</comment>
<evidence type="ECO:0000313" key="8">
    <source>
        <dbReference type="EMBL" id="TCP16517.1"/>
    </source>
</evidence>
<comment type="pathway">
    <text evidence="6">Amino-acid biosynthesis; L-arginine biosynthesis; N(2)-acetyl-L-ornithine from L-glutamate: step 3/4.</text>
</comment>
<evidence type="ECO:0000313" key="9">
    <source>
        <dbReference type="Proteomes" id="UP000295537"/>
    </source>
</evidence>
<dbReference type="PANTHER" id="PTHR32338:SF10">
    <property type="entry name" value="N-ACETYL-GAMMA-GLUTAMYL-PHOSPHATE REDUCTASE, CHLOROPLASTIC-RELATED"/>
    <property type="match status" value="1"/>
</dbReference>
<dbReference type="InterPro" id="IPR010136">
    <property type="entry name" value="AGPR_type-2"/>
</dbReference>
<feature type="domain" description="Semialdehyde dehydrogenase NAD-binding" evidence="7">
    <location>
        <begin position="5"/>
        <end position="105"/>
    </location>
</feature>
<reference evidence="8 9" key="1">
    <citation type="submission" date="2019-03" db="EMBL/GenBank/DDBJ databases">
        <title>Genomic Encyclopedia of Type Strains, Phase IV (KMG-IV): sequencing the most valuable type-strain genomes for metagenomic binning, comparative biology and taxonomic classification.</title>
        <authorList>
            <person name="Goeker M."/>
        </authorList>
    </citation>
    <scope>NUCLEOTIDE SEQUENCE [LARGE SCALE GENOMIC DNA]</scope>
    <source>
        <strain evidence="8 9">DSM 16380</strain>
    </source>
</reference>
<keyword evidence="1 6" id="KW-0963">Cytoplasm</keyword>
<evidence type="ECO:0000256" key="1">
    <source>
        <dbReference type="ARBA" id="ARBA00022490"/>
    </source>
</evidence>
<dbReference type="PANTHER" id="PTHR32338">
    <property type="entry name" value="N-ACETYL-GAMMA-GLUTAMYL-PHOSPHATE REDUCTASE, CHLOROPLASTIC-RELATED-RELATED"/>
    <property type="match status" value="1"/>
</dbReference>
<dbReference type="GO" id="GO:0051287">
    <property type="term" value="F:NAD binding"/>
    <property type="evidence" value="ECO:0007669"/>
    <property type="project" value="InterPro"/>
</dbReference>
<evidence type="ECO:0000256" key="2">
    <source>
        <dbReference type="ARBA" id="ARBA00022571"/>
    </source>
</evidence>
<dbReference type="AlphaFoldDB" id="A0A4R2N6J5"/>
<dbReference type="Pfam" id="PF22698">
    <property type="entry name" value="Semialdhyde_dhC_1"/>
    <property type="match status" value="1"/>
</dbReference>
<feature type="active site" evidence="6">
    <location>
        <position position="115"/>
    </location>
</feature>
<dbReference type="NCBIfam" id="TIGR01851">
    <property type="entry name" value="argC_other"/>
    <property type="match status" value="1"/>
</dbReference>
<dbReference type="UniPathway" id="UPA00068">
    <property type="reaction ID" value="UER00108"/>
</dbReference>
<dbReference type="InterPro" id="IPR036291">
    <property type="entry name" value="NAD(P)-bd_dom_sf"/>
</dbReference>
<dbReference type="Pfam" id="PF01118">
    <property type="entry name" value="Semialdhyde_dh"/>
    <property type="match status" value="1"/>
</dbReference>
<dbReference type="CDD" id="cd23935">
    <property type="entry name" value="AGPR_2_C"/>
    <property type="match status" value="1"/>
</dbReference>
<organism evidence="8 9">
    <name type="scientific">Nicoletella semolina</name>
    <dbReference type="NCBI Taxonomy" id="271160"/>
    <lineage>
        <taxon>Bacteria</taxon>
        <taxon>Pseudomonadati</taxon>
        <taxon>Pseudomonadota</taxon>
        <taxon>Gammaproteobacteria</taxon>
        <taxon>Pasteurellales</taxon>
        <taxon>Pasteurellaceae</taxon>
        <taxon>Nicoletella</taxon>
    </lineage>
</organism>